<feature type="domain" description="CR-type" evidence="8">
    <location>
        <begin position="133"/>
        <end position="218"/>
    </location>
</feature>
<dbReference type="Proteomes" id="UP000708208">
    <property type="component" value="Unassembled WGS sequence"/>
</dbReference>
<evidence type="ECO:0000256" key="5">
    <source>
        <dbReference type="PROSITE-ProRule" id="PRU00546"/>
    </source>
</evidence>
<dbReference type="FunFam" id="2.60.260.20:FF:000003">
    <property type="entry name" value="DnaJ subfamily A member 2"/>
    <property type="match status" value="1"/>
</dbReference>
<feature type="compositionally biased region" description="Basic and acidic residues" evidence="6">
    <location>
        <begin position="365"/>
        <end position="376"/>
    </location>
</feature>
<feature type="zinc finger region" description="CR-type" evidence="5">
    <location>
        <begin position="133"/>
        <end position="218"/>
    </location>
</feature>
<dbReference type="CDD" id="cd06257">
    <property type="entry name" value="DnaJ"/>
    <property type="match status" value="1"/>
</dbReference>
<dbReference type="OrthoDB" id="550424at2759"/>
<dbReference type="HAMAP" id="MF_01152">
    <property type="entry name" value="DnaJ"/>
    <property type="match status" value="1"/>
</dbReference>
<dbReference type="GO" id="GO:0030544">
    <property type="term" value="F:Hsp70 protein binding"/>
    <property type="evidence" value="ECO:0007669"/>
    <property type="project" value="InterPro"/>
</dbReference>
<keyword evidence="10" id="KW-1185">Reference proteome</keyword>
<dbReference type="PROSITE" id="PS51188">
    <property type="entry name" value="ZF_CR"/>
    <property type="match status" value="1"/>
</dbReference>
<dbReference type="InterPro" id="IPR001305">
    <property type="entry name" value="HSP_DnaJ_Cys-rich_dom"/>
</dbReference>
<dbReference type="PROSITE" id="PS00636">
    <property type="entry name" value="DNAJ_1"/>
    <property type="match status" value="1"/>
</dbReference>
<dbReference type="PANTHER" id="PTHR43888">
    <property type="entry name" value="DNAJ-LIKE-2, ISOFORM A-RELATED"/>
    <property type="match status" value="1"/>
</dbReference>
<dbReference type="Pfam" id="PF00226">
    <property type="entry name" value="DnaJ"/>
    <property type="match status" value="1"/>
</dbReference>
<evidence type="ECO:0000259" key="7">
    <source>
        <dbReference type="PROSITE" id="PS50076"/>
    </source>
</evidence>
<keyword evidence="1 5" id="KW-0479">Metal-binding</keyword>
<keyword evidence="2" id="KW-0677">Repeat</keyword>
<dbReference type="EMBL" id="CAJVCH010331415">
    <property type="protein sequence ID" value="CAG7787083.1"/>
    <property type="molecule type" value="Genomic_DNA"/>
</dbReference>
<evidence type="ECO:0000313" key="10">
    <source>
        <dbReference type="Proteomes" id="UP000708208"/>
    </source>
</evidence>
<name>A0A8J2L3K5_9HEXA</name>
<sequence>MAARGMDSKLYEILGVARGSSESEIKRAYHRLAKEFHPDKNPAAGDRFKEISYAYDVLSDPKKREVYDRHGLKGLQEGGDPRGDFGFGGDIFSDLFGQHAGMFFGGGGGHRRPQKGEDIVKPLKVTLEDLYNGKTTTVTVERKAVCKVCQGAGTPNARAARPCTDCRGSGVKMTYRQLGPGLVQQIHTVCPKCSGNGTVIPEKDRCKSCDGKKILVETKEIEINVDKGMIHGMKITLSGQGDTEQPGIQPGDLIYVIQQEQHSRFERSGNDLIMNHTLSLTEALCGFQLVVPQLDGRNLVISSPPGYVVPSDSIQVVEDEGMPNFKRPFEKGDLLVKFKVEFPQNHFTDEKTLTRLEALLPPRPAFEKPQGEHVEEADLNDYEPEQNSATQDSDDDDDSRGGPRVGCAQQ</sequence>
<dbReference type="GO" id="GO:0008270">
    <property type="term" value="F:zinc ion binding"/>
    <property type="evidence" value="ECO:0007669"/>
    <property type="project" value="UniProtKB-KW"/>
</dbReference>
<dbReference type="CDD" id="cd10747">
    <property type="entry name" value="DnaJ_C"/>
    <property type="match status" value="1"/>
</dbReference>
<dbReference type="SMART" id="SM00271">
    <property type="entry name" value="DnaJ"/>
    <property type="match status" value="1"/>
</dbReference>
<dbReference type="Pfam" id="PF01556">
    <property type="entry name" value="DnaJ_C"/>
    <property type="match status" value="1"/>
</dbReference>
<dbReference type="GO" id="GO:0051082">
    <property type="term" value="F:unfolded protein binding"/>
    <property type="evidence" value="ECO:0007669"/>
    <property type="project" value="InterPro"/>
</dbReference>
<dbReference type="InterPro" id="IPR044713">
    <property type="entry name" value="DNJA1/2-like"/>
</dbReference>
<reference evidence="9" key="1">
    <citation type="submission" date="2021-06" db="EMBL/GenBank/DDBJ databases">
        <authorList>
            <person name="Hodson N. C."/>
            <person name="Mongue J. A."/>
            <person name="Jaron S. K."/>
        </authorList>
    </citation>
    <scope>NUCLEOTIDE SEQUENCE</scope>
</reference>
<evidence type="ECO:0000313" key="9">
    <source>
        <dbReference type="EMBL" id="CAG7787083.1"/>
    </source>
</evidence>
<evidence type="ECO:0000256" key="2">
    <source>
        <dbReference type="ARBA" id="ARBA00022737"/>
    </source>
</evidence>
<dbReference type="GO" id="GO:0009408">
    <property type="term" value="P:response to heat"/>
    <property type="evidence" value="ECO:0007669"/>
    <property type="project" value="InterPro"/>
</dbReference>
<dbReference type="GO" id="GO:0005524">
    <property type="term" value="F:ATP binding"/>
    <property type="evidence" value="ECO:0007669"/>
    <property type="project" value="InterPro"/>
</dbReference>
<dbReference type="Pfam" id="PF00684">
    <property type="entry name" value="DnaJ_CXXCXGXG"/>
    <property type="match status" value="1"/>
</dbReference>
<dbReference type="FunFam" id="2.10.230.10:FF:000001">
    <property type="entry name" value="DnaJ subfamily A member 2"/>
    <property type="match status" value="1"/>
</dbReference>
<dbReference type="AlphaFoldDB" id="A0A8J2L3K5"/>
<proteinExistence type="inferred from homology"/>
<evidence type="ECO:0000256" key="1">
    <source>
        <dbReference type="ARBA" id="ARBA00022723"/>
    </source>
</evidence>
<evidence type="ECO:0000256" key="3">
    <source>
        <dbReference type="ARBA" id="ARBA00022771"/>
    </source>
</evidence>
<keyword evidence="3 5" id="KW-0863">Zinc-finger</keyword>
<comment type="caution">
    <text evidence="9">The sequence shown here is derived from an EMBL/GenBank/DDBJ whole genome shotgun (WGS) entry which is preliminary data.</text>
</comment>
<protein>
    <submittedName>
        <fullName evidence="9">Uncharacterized protein</fullName>
    </submittedName>
</protein>
<organism evidence="9 10">
    <name type="scientific">Allacma fusca</name>
    <dbReference type="NCBI Taxonomy" id="39272"/>
    <lineage>
        <taxon>Eukaryota</taxon>
        <taxon>Metazoa</taxon>
        <taxon>Ecdysozoa</taxon>
        <taxon>Arthropoda</taxon>
        <taxon>Hexapoda</taxon>
        <taxon>Collembola</taxon>
        <taxon>Symphypleona</taxon>
        <taxon>Sminthuridae</taxon>
        <taxon>Allacma</taxon>
    </lineage>
</organism>
<gene>
    <name evidence="9" type="ORF">AFUS01_LOCUS25604</name>
</gene>
<dbReference type="InterPro" id="IPR001623">
    <property type="entry name" value="DnaJ_domain"/>
</dbReference>
<accession>A0A8J2L3K5</accession>
<dbReference type="PROSITE" id="PS50076">
    <property type="entry name" value="DNAJ_2"/>
    <property type="match status" value="1"/>
</dbReference>
<feature type="region of interest" description="Disordered" evidence="6">
    <location>
        <begin position="363"/>
        <end position="410"/>
    </location>
</feature>
<dbReference type="InterPro" id="IPR002939">
    <property type="entry name" value="DnaJ_C"/>
</dbReference>
<dbReference type="GO" id="GO:0006457">
    <property type="term" value="P:protein folding"/>
    <property type="evidence" value="ECO:0007669"/>
    <property type="project" value="InterPro"/>
</dbReference>
<dbReference type="InterPro" id="IPR018253">
    <property type="entry name" value="DnaJ_domain_CS"/>
</dbReference>
<feature type="domain" description="J" evidence="7">
    <location>
        <begin position="9"/>
        <end position="71"/>
    </location>
</feature>
<dbReference type="InterPro" id="IPR012724">
    <property type="entry name" value="DnaJ"/>
</dbReference>
<evidence type="ECO:0000256" key="4">
    <source>
        <dbReference type="ARBA" id="ARBA00022833"/>
    </source>
</evidence>
<dbReference type="CDD" id="cd10719">
    <property type="entry name" value="DnaJ_zf"/>
    <property type="match status" value="1"/>
</dbReference>
<evidence type="ECO:0000259" key="8">
    <source>
        <dbReference type="PROSITE" id="PS51188"/>
    </source>
</evidence>
<evidence type="ECO:0000256" key="6">
    <source>
        <dbReference type="SAM" id="MobiDB-lite"/>
    </source>
</evidence>
<keyword evidence="4 5" id="KW-0862">Zinc</keyword>